<evidence type="ECO:0000313" key="5">
    <source>
        <dbReference type="Proteomes" id="UP000522007"/>
    </source>
</evidence>
<dbReference type="InterPro" id="IPR026893">
    <property type="entry name" value="Tyr/Ser_Pase_IphP-type"/>
</dbReference>
<evidence type="ECO:0000313" key="4">
    <source>
        <dbReference type="EMBL" id="MBC1321830.1"/>
    </source>
</evidence>
<comment type="similarity">
    <text evidence="1">Belongs to the protein-tyrosine phosphatase family.</text>
</comment>
<feature type="domain" description="Tyrosine specific protein phosphatases" evidence="2">
    <location>
        <begin position="192"/>
        <end position="230"/>
    </location>
</feature>
<gene>
    <name evidence="3" type="ORF">HB853_01125</name>
    <name evidence="4" type="ORF">HB853_02620</name>
</gene>
<dbReference type="PANTHER" id="PTHR31126">
    <property type="entry name" value="TYROSINE-PROTEIN PHOSPHATASE"/>
    <property type="match status" value="1"/>
</dbReference>
<comment type="caution">
    <text evidence="4">The sequence shown here is derived from an EMBL/GenBank/DDBJ whole genome shotgun (WGS) entry which is preliminary data.</text>
</comment>
<dbReference type="InterPro" id="IPR000387">
    <property type="entry name" value="Tyr_Pase_dom"/>
</dbReference>
<proteinExistence type="inferred from homology"/>
<dbReference type="InterPro" id="IPR016130">
    <property type="entry name" value="Tyr_Pase_AS"/>
</dbReference>
<name>A0A7X0T4Z1_LISWE</name>
<dbReference type="PROSITE" id="PS50056">
    <property type="entry name" value="TYR_PHOSPHATASE_2"/>
    <property type="match status" value="1"/>
</dbReference>
<dbReference type="PROSITE" id="PS00383">
    <property type="entry name" value="TYR_PHOSPHATASE_1"/>
    <property type="match status" value="1"/>
</dbReference>
<protein>
    <submittedName>
        <fullName evidence="4">Tyrosine-protein phosphatase</fullName>
    </submittedName>
</protein>
<dbReference type="EMBL" id="JAAROP010000001">
    <property type="protein sequence ID" value="MBC1321533.1"/>
    <property type="molecule type" value="Genomic_DNA"/>
</dbReference>
<dbReference type="AlphaFoldDB" id="A0A7X0T4Z1"/>
<dbReference type="SUPFAM" id="SSF52799">
    <property type="entry name" value="(Phosphotyrosine protein) phosphatases II"/>
    <property type="match status" value="1"/>
</dbReference>
<dbReference type="GO" id="GO:0004721">
    <property type="term" value="F:phosphoprotein phosphatase activity"/>
    <property type="evidence" value="ECO:0007669"/>
    <property type="project" value="InterPro"/>
</dbReference>
<organism evidence="4 5">
    <name type="scientific">Listeria welshimeri</name>
    <dbReference type="NCBI Taxonomy" id="1643"/>
    <lineage>
        <taxon>Bacteria</taxon>
        <taxon>Bacillati</taxon>
        <taxon>Bacillota</taxon>
        <taxon>Bacilli</taxon>
        <taxon>Bacillales</taxon>
        <taxon>Listeriaceae</taxon>
        <taxon>Listeria</taxon>
    </lineage>
</organism>
<dbReference type="Proteomes" id="UP000522007">
    <property type="component" value="Unassembled WGS sequence"/>
</dbReference>
<dbReference type="InterPro" id="IPR029021">
    <property type="entry name" value="Prot-tyrosine_phosphatase-like"/>
</dbReference>
<accession>A0A7X0T4Z1</accession>
<dbReference type="PANTHER" id="PTHR31126:SF1">
    <property type="entry name" value="TYROSINE SPECIFIC PROTEIN PHOSPHATASES DOMAIN-CONTAINING PROTEIN"/>
    <property type="match status" value="1"/>
</dbReference>
<evidence type="ECO:0000259" key="2">
    <source>
        <dbReference type="PROSITE" id="PS50056"/>
    </source>
</evidence>
<dbReference type="Pfam" id="PF13350">
    <property type="entry name" value="Y_phosphatase3"/>
    <property type="match status" value="1"/>
</dbReference>
<reference evidence="4 5" key="1">
    <citation type="submission" date="2020-03" db="EMBL/GenBank/DDBJ databases">
        <title>Soil Listeria distribution.</title>
        <authorList>
            <person name="Liao J."/>
            <person name="Wiedmann M."/>
        </authorList>
    </citation>
    <scope>NUCLEOTIDE SEQUENCE [LARGE SCALE GENOMIC DNA]</scope>
    <source>
        <strain evidence="4 5">FSL L7-1829</strain>
    </source>
</reference>
<dbReference type="EMBL" id="JAAROP010000001">
    <property type="protein sequence ID" value="MBC1321830.1"/>
    <property type="molecule type" value="Genomic_DNA"/>
</dbReference>
<evidence type="ECO:0000256" key="1">
    <source>
        <dbReference type="ARBA" id="ARBA00009580"/>
    </source>
</evidence>
<dbReference type="Gene3D" id="3.90.190.10">
    <property type="entry name" value="Protein tyrosine phosphatase superfamily"/>
    <property type="match status" value="1"/>
</dbReference>
<sequence>MEITRKDKTVTLTWENGEVSEGTMVFVSSQATLEANMKPVFIVTDDVNHYTYETKDVPIYFFLQTPNGDKLVISERILPLESVFNFRDMGGYESKNGQHVRWGKLYRSSNLVHISKEDTELLQKLHIKWICDLRSSSEVKAQPTPAIQGVLNKHIPIGTAKNEETTLPITNDQAIYEPLMGESYRVFVQSMEGFKEIFDEILKDAEAGVPFVFHCTAGKDRTGVLGALLLTLLDVPEKTIFDDYTITNRYQDEILAEMGGIISLFANESEKIDLETFRPMAEARPAYLEIAFDEMRKQFGSVDKYLEEGIGITAEQKAAFQKLLLE</sequence>
<evidence type="ECO:0000313" key="3">
    <source>
        <dbReference type="EMBL" id="MBC1321533.1"/>
    </source>
</evidence>